<name>A0A382BVL6_9ZZZZ</name>
<organism evidence="2">
    <name type="scientific">marine metagenome</name>
    <dbReference type="NCBI Taxonomy" id="408172"/>
    <lineage>
        <taxon>unclassified sequences</taxon>
        <taxon>metagenomes</taxon>
        <taxon>ecological metagenomes</taxon>
    </lineage>
</organism>
<dbReference type="PANTHER" id="PTHR42760">
    <property type="entry name" value="SHORT-CHAIN DEHYDROGENASES/REDUCTASES FAMILY MEMBER"/>
    <property type="match status" value="1"/>
</dbReference>
<sequence length="243" mass="26781">MKIDIAGKTYVVTGASGGIGTELVKLLIEAETKLILIDSDNDSIEILKNKYSYKDVSWFNLNLRDDSNYTDLISTVKSPVDGFIHLAGLLESDKDDYGKSEVWERAIQNNLTNGYKLIEALLPKFNTKDVGRIVLISSLAYRRGAFDHIPYTASKGGITGLVRAYSRKLAPKILVNGLAPGIINTKMPKDLIKERGDDLLKQIPQKRFGEPEEVASVIMFLLSQSSSYINGQIINVDGGIINS</sequence>
<dbReference type="GO" id="GO:0016616">
    <property type="term" value="F:oxidoreductase activity, acting on the CH-OH group of donors, NAD or NADP as acceptor"/>
    <property type="evidence" value="ECO:0007669"/>
    <property type="project" value="TreeGrafter"/>
</dbReference>
<dbReference type="InterPro" id="IPR036291">
    <property type="entry name" value="NAD(P)-bd_dom_sf"/>
</dbReference>
<evidence type="ECO:0000313" key="2">
    <source>
        <dbReference type="EMBL" id="SVB17860.1"/>
    </source>
</evidence>
<dbReference type="AlphaFoldDB" id="A0A382BVL6"/>
<dbReference type="InterPro" id="IPR020904">
    <property type="entry name" value="Sc_DH/Rdtase_CS"/>
</dbReference>
<dbReference type="PANTHER" id="PTHR42760:SF40">
    <property type="entry name" value="3-OXOACYL-[ACYL-CARRIER-PROTEIN] REDUCTASE, CHLOROPLASTIC"/>
    <property type="match status" value="1"/>
</dbReference>
<dbReference type="Pfam" id="PF13561">
    <property type="entry name" value="adh_short_C2"/>
    <property type="match status" value="1"/>
</dbReference>
<proteinExistence type="inferred from homology"/>
<dbReference type="Gene3D" id="3.40.50.720">
    <property type="entry name" value="NAD(P)-binding Rossmann-like Domain"/>
    <property type="match status" value="1"/>
</dbReference>
<reference evidence="2" key="1">
    <citation type="submission" date="2018-05" db="EMBL/GenBank/DDBJ databases">
        <authorList>
            <person name="Lanie J.A."/>
            <person name="Ng W.-L."/>
            <person name="Kazmierczak K.M."/>
            <person name="Andrzejewski T.M."/>
            <person name="Davidsen T.M."/>
            <person name="Wayne K.J."/>
            <person name="Tettelin H."/>
            <person name="Glass J.I."/>
            <person name="Rusch D."/>
            <person name="Podicherti R."/>
            <person name="Tsui H.-C.T."/>
            <person name="Winkler M.E."/>
        </authorList>
    </citation>
    <scope>NUCLEOTIDE SEQUENCE</scope>
</reference>
<gene>
    <name evidence="2" type="ORF">METZ01_LOCUS170714</name>
</gene>
<dbReference type="PRINTS" id="PR00080">
    <property type="entry name" value="SDRFAMILY"/>
</dbReference>
<dbReference type="InterPro" id="IPR002347">
    <property type="entry name" value="SDR_fam"/>
</dbReference>
<accession>A0A382BVL6</accession>
<dbReference type="PRINTS" id="PR00081">
    <property type="entry name" value="GDHRDH"/>
</dbReference>
<dbReference type="CDD" id="cd05233">
    <property type="entry name" value="SDR_c"/>
    <property type="match status" value="1"/>
</dbReference>
<dbReference type="GO" id="GO:0030497">
    <property type="term" value="P:fatty acid elongation"/>
    <property type="evidence" value="ECO:0007669"/>
    <property type="project" value="TreeGrafter"/>
</dbReference>
<protein>
    <submittedName>
        <fullName evidence="2">Uncharacterized protein</fullName>
    </submittedName>
</protein>
<dbReference type="SUPFAM" id="SSF51735">
    <property type="entry name" value="NAD(P)-binding Rossmann-fold domains"/>
    <property type="match status" value="1"/>
</dbReference>
<comment type="similarity">
    <text evidence="1">Belongs to the short-chain dehydrogenases/reductases (SDR) family.</text>
</comment>
<evidence type="ECO:0000256" key="1">
    <source>
        <dbReference type="ARBA" id="ARBA00006484"/>
    </source>
</evidence>
<dbReference type="EMBL" id="UINC01031581">
    <property type="protein sequence ID" value="SVB17860.1"/>
    <property type="molecule type" value="Genomic_DNA"/>
</dbReference>
<dbReference type="PROSITE" id="PS00061">
    <property type="entry name" value="ADH_SHORT"/>
    <property type="match status" value="1"/>
</dbReference>